<dbReference type="eggNOG" id="COG0438">
    <property type="taxonomic scope" value="Bacteria"/>
</dbReference>
<gene>
    <name evidence="3" type="ORF">Cha6605_4946</name>
</gene>
<protein>
    <submittedName>
        <fullName evidence="3">Glycosyltransferase</fullName>
    </submittedName>
</protein>
<dbReference type="Pfam" id="PF00534">
    <property type="entry name" value="Glycos_transf_1"/>
    <property type="match status" value="1"/>
</dbReference>
<accession>K9UNU5</accession>
<reference evidence="3 4" key="1">
    <citation type="submission" date="2012-05" db="EMBL/GenBank/DDBJ databases">
        <title>Finished chromosome of genome of Chamaesiphon sp. PCC 6605.</title>
        <authorList>
            <consortium name="US DOE Joint Genome Institute"/>
            <person name="Gugger M."/>
            <person name="Coursin T."/>
            <person name="Rippka R."/>
            <person name="Tandeau De Marsac N."/>
            <person name="Huntemann M."/>
            <person name="Wei C.-L."/>
            <person name="Han J."/>
            <person name="Detter J.C."/>
            <person name="Han C."/>
            <person name="Tapia R."/>
            <person name="Chen A."/>
            <person name="Kyrpides N."/>
            <person name="Mavromatis K."/>
            <person name="Markowitz V."/>
            <person name="Szeto E."/>
            <person name="Ivanova N."/>
            <person name="Pagani I."/>
            <person name="Pati A."/>
            <person name="Goodwin L."/>
            <person name="Nordberg H.P."/>
            <person name="Cantor M.N."/>
            <person name="Hua S.X."/>
            <person name="Woyke T."/>
            <person name="Kerfeld C.A."/>
        </authorList>
    </citation>
    <scope>NUCLEOTIDE SEQUENCE [LARGE SCALE GENOMIC DNA]</scope>
    <source>
        <strain evidence="4">ATCC 27169 / PCC 6605</strain>
    </source>
</reference>
<dbReference type="PANTHER" id="PTHR12526">
    <property type="entry name" value="GLYCOSYLTRANSFERASE"/>
    <property type="match status" value="1"/>
</dbReference>
<keyword evidence="4" id="KW-1185">Reference proteome</keyword>
<dbReference type="Gene3D" id="3.40.50.2000">
    <property type="entry name" value="Glycogen Phosphorylase B"/>
    <property type="match status" value="2"/>
</dbReference>
<dbReference type="AlphaFoldDB" id="K9UNU5"/>
<dbReference type="Pfam" id="PF13439">
    <property type="entry name" value="Glyco_transf_4"/>
    <property type="match status" value="1"/>
</dbReference>
<dbReference type="RefSeq" id="WP_015161943.1">
    <property type="nucleotide sequence ID" value="NC_019697.1"/>
</dbReference>
<dbReference type="PANTHER" id="PTHR12526:SF630">
    <property type="entry name" value="GLYCOSYLTRANSFERASE"/>
    <property type="match status" value="1"/>
</dbReference>
<dbReference type="EMBL" id="CP003600">
    <property type="protein sequence ID" value="AFY95854.1"/>
    <property type="molecule type" value="Genomic_DNA"/>
</dbReference>
<evidence type="ECO:0000313" key="4">
    <source>
        <dbReference type="Proteomes" id="UP000010366"/>
    </source>
</evidence>
<feature type="domain" description="Glycosyltransferase subfamily 4-like N-terminal" evidence="2">
    <location>
        <begin position="17"/>
        <end position="170"/>
    </location>
</feature>
<dbReference type="CDD" id="cd03801">
    <property type="entry name" value="GT4_PimA-like"/>
    <property type="match status" value="1"/>
</dbReference>
<dbReference type="Proteomes" id="UP000010366">
    <property type="component" value="Chromosome"/>
</dbReference>
<sequence>MVNTKHLVYILPYLNLGGTERQALSLIREYQHRYQVSLLAPTGKGLPPFLAQQLDYCEFTAWERNFFKGLRELIAGIKAAQKRQQIDLIHVHGAHELMIPVRLLFPKIPIVFTVHGYHGASADISYRLACLFANLWATRVISVCQTEYDILVKFGMNPAKLEMIYNGVPTPILDRSKVTSLAERFNLDPAKQTIIGTAARLSEAKGLTYLLQAFARVAQGKPNLRLVIAGIGELEQPLKQQSQELGIADRTIFAGYIDDLPELMSLFNFFVLPSLQEACSLACAEAMAQQKAAIGTTIGGIVEQIADGKTGFLIPPKDVDSLAKKMQYLLDRPELVEEFAHNGRQRYEEYFALDRMLIKTENLYSELLT</sequence>
<feature type="domain" description="Glycosyl transferase family 1" evidence="1">
    <location>
        <begin position="188"/>
        <end position="346"/>
    </location>
</feature>
<dbReference type="GO" id="GO:0016757">
    <property type="term" value="F:glycosyltransferase activity"/>
    <property type="evidence" value="ECO:0007669"/>
    <property type="project" value="InterPro"/>
</dbReference>
<dbReference type="SUPFAM" id="SSF53756">
    <property type="entry name" value="UDP-Glycosyltransferase/glycogen phosphorylase"/>
    <property type="match status" value="1"/>
</dbReference>
<proteinExistence type="predicted"/>
<dbReference type="eggNOG" id="COG0297">
    <property type="taxonomic scope" value="Bacteria"/>
</dbReference>
<dbReference type="InterPro" id="IPR001296">
    <property type="entry name" value="Glyco_trans_1"/>
</dbReference>
<evidence type="ECO:0000259" key="2">
    <source>
        <dbReference type="Pfam" id="PF13439"/>
    </source>
</evidence>
<evidence type="ECO:0000259" key="1">
    <source>
        <dbReference type="Pfam" id="PF00534"/>
    </source>
</evidence>
<dbReference type="STRING" id="1173020.Cha6605_4946"/>
<dbReference type="KEGG" id="cmp:Cha6605_4946"/>
<dbReference type="HOGENOM" id="CLU_009583_2_5_3"/>
<dbReference type="InterPro" id="IPR028098">
    <property type="entry name" value="Glyco_trans_4-like_N"/>
</dbReference>
<organism evidence="3 4">
    <name type="scientific">Chamaesiphon minutus (strain ATCC 27169 / PCC 6605)</name>
    <dbReference type="NCBI Taxonomy" id="1173020"/>
    <lineage>
        <taxon>Bacteria</taxon>
        <taxon>Bacillati</taxon>
        <taxon>Cyanobacteriota</taxon>
        <taxon>Cyanophyceae</taxon>
        <taxon>Gomontiellales</taxon>
        <taxon>Chamaesiphonaceae</taxon>
        <taxon>Chamaesiphon</taxon>
    </lineage>
</organism>
<keyword evidence="3" id="KW-0808">Transferase</keyword>
<dbReference type="OrthoDB" id="73743at2"/>
<name>K9UNU5_CHAP6</name>
<evidence type="ECO:0000313" key="3">
    <source>
        <dbReference type="EMBL" id="AFY95854.1"/>
    </source>
</evidence>